<dbReference type="GO" id="GO:0020037">
    <property type="term" value="F:heme binding"/>
    <property type="evidence" value="ECO:0007669"/>
    <property type="project" value="InterPro"/>
</dbReference>
<keyword evidence="9" id="KW-1185">Reference proteome</keyword>
<sequence>MFPEVERKVYEEIMQNCPNNDIDMKTIRNLKYLECVMNESMRLFPINLTYVRKVEKDLKLDDNIILPRNSYAFIRTKDVHRDPTIWGDDANEFKPERFLPENIKKVHPFAFHPFVLGP</sequence>
<keyword evidence="4" id="KW-0479">Metal-binding</keyword>
<dbReference type="EMBL" id="JADBJN010000006">
    <property type="protein sequence ID" value="KAG5666289.1"/>
    <property type="molecule type" value="Genomic_DNA"/>
</dbReference>
<dbReference type="GO" id="GO:0005506">
    <property type="term" value="F:iron ion binding"/>
    <property type="evidence" value="ECO:0007669"/>
    <property type="project" value="InterPro"/>
</dbReference>
<accession>A0A9J6B8U2</accession>
<dbReference type="PANTHER" id="PTHR24291">
    <property type="entry name" value="CYTOCHROME P450 FAMILY 4"/>
    <property type="match status" value="1"/>
</dbReference>
<dbReference type="SUPFAM" id="SSF48264">
    <property type="entry name" value="Cytochrome P450"/>
    <property type="match status" value="1"/>
</dbReference>
<dbReference type="InterPro" id="IPR036396">
    <property type="entry name" value="Cyt_P450_sf"/>
</dbReference>
<comment type="caution">
    <text evidence="8">The sequence shown here is derived from an EMBL/GenBank/DDBJ whole genome shotgun (WGS) entry which is preliminary data.</text>
</comment>
<evidence type="ECO:0000256" key="6">
    <source>
        <dbReference type="ARBA" id="ARBA00023004"/>
    </source>
</evidence>
<dbReference type="PANTHER" id="PTHR24291:SF147">
    <property type="entry name" value="CYTOCHROME P450 CYP44-RELATED"/>
    <property type="match status" value="1"/>
</dbReference>
<keyword evidence="5" id="KW-0560">Oxidoreductase</keyword>
<dbReference type="Pfam" id="PF00067">
    <property type="entry name" value="p450"/>
    <property type="match status" value="1"/>
</dbReference>
<reference evidence="8" key="1">
    <citation type="submission" date="2021-03" db="EMBL/GenBank/DDBJ databases">
        <title>Chromosome level genome of the anhydrobiotic midge Polypedilum vanderplanki.</title>
        <authorList>
            <person name="Yoshida Y."/>
            <person name="Kikawada T."/>
            <person name="Gusev O."/>
        </authorList>
    </citation>
    <scope>NUCLEOTIDE SEQUENCE</scope>
    <source>
        <strain evidence="8">NIAS01</strain>
        <tissue evidence="8">Whole body or cell culture</tissue>
    </source>
</reference>
<comment type="cofactor">
    <cofactor evidence="1">
        <name>heme</name>
        <dbReference type="ChEBI" id="CHEBI:30413"/>
    </cofactor>
</comment>
<keyword evidence="3" id="KW-0349">Heme</keyword>
<gene>
    <name evidence="8" type="ORF">PVAND_017840</name>
</gene>
<dbReference type="AlphaFoldDB" id="A0A9J6B8U2"/>
<organism evidence="8 9">
    <name type="scientific">Polypedilum vanderplanki</name>
    <name type="common">Sleeping chironomid midge</name>
    <dbReference type="NCBI Taxonomy" id="319348"/>
    <lineage>
        <taxon>Eukaryota</taxon>
        <taxon>Metazoa</taxon>
        <taxon>Ecdysozoa</taxon>
        <taxon>Arthropoda</taxon>
        <taxon>Hexapoda</taxon>
        <taxon>Insecta</taxon>
        <taxon>Pterygota</taxon>
        <taxon>Neoptera</taxon>
        <taxon>Endopterygota</taxon>
        <taxon>Diptera</taxon>
        <taxon>Nematocera</taxon>
        <taxon>Chironomoidea</taxon>
        <taxon>Chironomidae</taxon>
        <taxon>Chironominae</taxon>
        <taxon>Polypedilum</taxon>
        <taxon>Polypedilum</taxon>
    </lineage>
</organism>
<evidence type="ECO:0008006" key="10">
    <source>
        <dbReference type="Google" id="ProtNLM"/>
    </source>
</evidence>
<evidence type="ECO:0000256" key="2">
    <source>
        <dbReference type="ARBA" id="ARBA00010617"/>
    </source>
</evidence>
<evidence type="ECO:0000256" key="5">
    <source>
        <dbReference type="ARBA" id="ARBA00023002"/>
    </source>
</evidence>
<evidence type="ECO:0000313" key="9">
    <source>
        <dbReference type="Proteomes" id="UP001107558"/>
    </source>
</evidence>
<evidence type="ECO:0000256" key="3">
    <source>
        <dbReference type="ARBA" id="ARBA00022617"/>
    </source>
</evidence>
<keyword evidence="6" id="KW-0408">Iron</keyword>
<name>A0A9J6B8U2_POLVA</name>
<protein>
    <recommendedName>
        <fullName evidence="10">Cytochrome P450</fullName>
    </recommendedName>
</protein>
<dbReference type="InterPro" id="IPR050196">
    <property type="entry name" value="Cytochrome_P450_Monoox"/>
</dbReference>
<dbReference type="GO" id="GO:0016705">
    <property type="term" value="F:oxidoreductase activity, acting on paired donors, with incorporation or reduction of molecular oxygen"/>
    <property type="evidence" value="ECO:0007669"/>
    <property type="project" value="InterPro"/>
</dbReference>
<dbReference type="InterPro" id="IPR001128">
    <property type="entry name" value="Cyt_P450"/>
</dbReference>
<dbReference type="Gene3D" id="1.10.630.10">
    <property type="entry name" value="Cytochrome P450"/>
    <property type="match status" value="1"/>
</dbReference>
<keyword evidence="7" id="KW-0503">Monooxygenase</keyword>
<dbReference type="GO" id="GO:0004497">
    <property type="term" value="F:monooxygenase activity"/>
    <property type="evidence" value="ECO:0007669"/>
    <property type="project" value="UniProtKB-KW"/>
</dbReference>
<evidence type="ECO:0000256" key="1">
    <source>
        <dbReference type="ARBA" id="ARBA00001971"/>
    </source>
</evidence>
<comment type="similarity">
    <text evidence="2">Belongs to the cytochrome P450 family.</text>
</comment>
<evidence type="ECO:0000256" key="4">
    <source>
        <dbReference type="ARBA" id="ARBA00022723"/>
    </source>
</evidence>
<dbReference type="Proteomes" id="UP001107558">
    <property type="component" value="Unassembled WGS sequence"/>
</dbReference>
<evidence type="ECO:0000256" key="7">
    <source>
        <dbReference type="ARBA" id="ARBA00023033"/>
    </source>
</evidence>
<proteinExistence type="inferred from homology"/>
<dbReference type="OrthoDB" id="7787339at2759"/>
<evidence type="ECO:0000313" key="8">
    <source>
        <dbReference type="EMBL" id="KAG5666289.1"/>
    </source>
</evidence>